<proteinExistence type="predicted"/>
<accession>A0ACC2KT78</accession>
<name>A0ACC2KT78_PERAE</name>
<comment type="caution">
    <text evidence="1">The sequence shown here is derived from an EMBL/GenBank/DDBJ whole genome shotgun (WGS) entry which is preliminary data.</text>
</comment>
<gene>
    <name evidence="1" type="ORF">MRB53_032596</name>
</gene>
<reference evidence="1 2" key="1">
    <citation type="journal article" date="2022" name="Hortic Res">
        <title>A haplotype resolved chromosomal level avocado genome allows analysis of novel avocado genes.</title>
        <authorList>
            <person name="Nath O."/>
            <person name="Fletcher S.J."/>
            <person name="Hayward A."/>
            <person name="Shaw L.M."/>
            <person name="Masouleh A.K."/>
            <person name="Furtado A."/>
            <person name="Henry R.J."/>
            <person name="Mitter N."/>
        </authorList>
    </citation>
    <scope>NUCLEOTIDE SEQUENCE [LARGE SCALE GENOMIC DNA]</scope>
    <source>
        <strain evidence="2">cv. Hass</strain>
    </source>
</reference>
<evidence type="ECO:0000313" key="1">
    <source>
        <dbReference type="EMBL" id="KAJ8624066.1"/>
    </source>
</evidence>
<evidence type="ECO:0000313" key="2">
    <source>
        <dbReference type="Proteomes" id="UP001234297"/>
    </source>
</evidence>
<dbReference type="EMBL" id="CM056819">
    <property type="protein sequence ID" value="KAJ8624066.1"/>
    <property type="molecule type" value="Genomic_DNA"/>
</dbReference>
<dbReference type="Proteomes" id="UP001234297">
    <property type="component" value="Chromosome 11"/>
</dbReference>
<keyword evidence="2" id="KW-1185">Reference proteome</keyword>
<protein>
    <submittedName>
        <fullName evidence="1">Uncharacterized protein</fullName>
    </submittedName>
</protein>
<organism evidence="1 2">
    <name type="scientific">Persea americana</name>
    <name type="common">Avocado</name>
    <dbReference type="NCBI Taxonomy" id="3435"/>
    <lineage>
        <taxon>Eukaryota</taxon>
        <taxon>Viridiplantae</taxon>
        <taxon>Streptophyta</taxon>
        <taxon>Embryophyta</taxon>
        <taxon>Tracheophyta</taxon>
        <taxon>Spermatophyta</taxon>
        <taxon>Magnoliopsida</taxon>
        <taxon>Magnoliidae</taxon>
        <taxon>Laurales</taxon>
        <taxon>Lauraceae</taxon>
        <taxon>Persea</taxon>
    </lineage>
</organism>
<sequence>MVERRRKKVEVDNAGPSLPSSSRISSKLGSSFEILRLEIPQISISQGKEAPEEFAREIPKSQSPKGDNLPFPFFRKSSRWRSPKISISQGEEVPFLPEEFPPISLDFLDEEEGGWMSQPGQTNSNSMLCAEHFSGELILGDPLPEKKYWNTNQEQLDGPQAPLNVKGSKIDEISKTLSVQTTTMVRKDLSFAAVTRRSMKKGEEFIEVGKETICANSSRLSNSMVAKLKWKGTIPNIQGLCEARGLNNVKVARLGWEILLLSSSNLEKALPKLESLELELSELFLSRERWKPGIIHTTRTCGLHVTGFHSMLGMKAPS</sequence>